<evidence type="ECO:0000259" key="1">
    <source>
        <dbReference type="Pfam" id="PF18857"/>
    </source>
</evidence>
<sequence length="333" mass="37870">MAVMMPLYAALRALDDDDEGGNKMDQLGDITRYIPLPLGLDKYFKIPVGFGMPQMAWNFSVNIVKAGMADISMSEAATNMFVHSMRTFAPISPSEISAAKFPLEKLALTATPTILQPLMQNVLNRSAFGSQITTNFVRDDKLKSEQSKSTTAQFWKDVAVELNDVLGIDMHPEQIKNLLDGYGSMLGSLKELQTIFIENPNREQLGRRTRTPFLNQLIGTTNEFAIQSRYYEASEEAQTLANEYNSRKERGKLEGWLDAEKLKIVKWHERNEKLMANTTKEKSKLTRQLRSGTINANVYEARLKVYNQKMDVVQRTLLNQWREMQGLNTTKSR</sequence>
<protein>
    <recommendedName>
        <fullName evidence="1">Large polyvalent protein associated domain-containing protein</fullName>
    </recommendedName>
</protein>
<feature type="domain" description="Large polyvalent protein associated" evidence="1">
    <location>
        <begin position="32"/>
        <end position="188"/>
    </location>
</feature>
<keyword evidence="3" id="KW-1185">Reference proteome</keyword>
<organism evidence="2 3">
    <name type="scientific">Actinobacillus porcitonsillarum</name>
    <dbReference type="NCBI Taxonomy" id="189834"/>
    <lineage>
        <taxon>Bacteria</taxon>
        <taxon>Pseudomonadati</taxon>
        <taxon>Pseudomonadota</taxon>
        <taxon>Gammaproteobacteria</taxon>
        <taxon>Pasteurellales</taxon>
        <taxon>Pasteurellaceae</taxon>
        <taxon>Actinobacillus</taxon>
    </lineage>
</organism>
<evidence type="ECO:0000313" key="3">
    <source>
        <dbReference type="Proteomes" id="UP000244920"/>
    </source>
</evidence>
<dbReference type="RefSeq" id="WP_108924190.1">
    <property type="nucleotide sequence ID" value="NZ_CP029206.1"/>
</dbReference>
<accession>A0A2U8FK74</accession>
<proteinExistence type="predicted"/>
<dbReference type="EMBL" id="CP029206">
    <property type="protein sequence ID" value="AWI51362.1"/>
    <property type="molecule type" value="Genomic_DNA"/>
</dbReference>
<name>A0A2U8FK74_9PAST</name>
<gene>
    <name evidence="2" type="ORF">DDU33_07630</name>
</gene>
<dbReference type="AlphaFoldDB" id="A0A2U8FK74"/>
<dbReference type="InterPro" id="IPR040561">
    <property type="entry name" value="LPD38"/>
</dbReference>
<reference evidence="3" key="1">
    <citation type="submission" date="2018-05" db="EMBL/GenBank/DDBJ databases">
        <title>Complete genome sequence of Actinobacillus porcitonsillarum reference strain 9953L55 (CCUG 46996).</title>
        <authorList>
            <person name="Dona V."/>
            <person name="Perreten V."/>
        </authorList>
    </citation>
    <scope>NUCLEOTIDE SEQUENCE [LARGE SCALE GENOMIC DNA]</scope>
    <source>
        <strain evidence="3">9953L55</strain>
    </source>
</reference>
<dbReference type="Proteomes" id="UP000244920">
    <property type="component" value="Chromosome"/>
</dbReference>
<evidence type="ECO:0000313" key="2">
    <source>
        <dbReference type="EMBL" id="AWI51362.1"/>
    </source>
</evidence>
<dbReference type="Pfam" id="PF18857">
    <property type="entry name" value="LPD38"/>
    <property type="match status" value="1"/>
</dbReference>
<dbReference type="KEGG" id="apor:DDU33_07630"/>